<dbReference type="PANTHER" id="PTHR30126:SF40">
    <property type="entry name" value="HTH-TYPE TRANSCRIPTIONAL REGULATOR GLTR"/>
    <property type="match status" value="1"/>
</dbReference>
<dbReference type="Pfam" id="PF03466">
    <property type="entry name" value="LysR_substrate"/>
    <property type="match status" value="1"/>
</dbReference>
<evidence type="ECO:0000256" key="3">
    <source>
        <dbReference type="ARBA" id="ARBA00023125"/>
    </source>
</evidence>
<dbReference type="PANTHER" id="PTHR30126">
    <property type="entry name" value="HTH-TYPE TRANSCRIPTIONAL REGULATOR"/>
    <property type="match status" value="1"/>
</dbReference>
<reference evidence="6 7" key="1">
    <citation type="submission" date="2019-12" db="EMBL/GenBank/DDBJ databases">
        <title>Whole-genome analyses of novel actinobacteria.</title>
        <authorList>
            <person name="Sahin N."/>
            <person name="Saygin H."/>
        </authorList>
    </citation>
    <scope>NUCLEOTIDE SEQUENCE [LARGE SCALE GENOMIC DNA]</scope>
    <source>
        <strain evidence="6 7">KC615</strain>
    </source>
</reference>
<keyword evidence="2" id="KW-0805">Transcription regulation</keyword>
<organism evidence="6 7">
    <name type="scientific">Shimazuella alba</name>
    <dbReference type="NCBI Taxonomy" id="2690964"/>
    <lineage>
        <taxon>Bacteria</taxon>
        <taxon>Bacillati</taxon>
        <taxon>Bacillota</taxon>
        <taxon>Bacilli</taxon>
        <taxon>Bacillales</taxon>
        <taxon>Thermoactinomycetaceae</taxon>
        <taxon>Shimazuella</taxon>
    </lineage>
</organism>
<dbReference type="SUPFAM" id="SSF53850">
    <property type="entry name" value="Periplasmic binding protein-like II"/>
    <property type="match status" value="1"/>
</dbReference>
<dbReference type="Gene3D" id="3.40.190.290">
    <property type="match status" value="1"/>
</dbReference>
<dbReference type="RefSeq" id="WP_160799644.1">
    <property type="nucleotide sequence ID" value="NZ_WUUL01000001.1"/>
</dbReference>
<dbReference type="Pfam" id="PF00126">
    <property type="entry name" value="HTH_1"/>
    <property type="match status" value="1"/>
</dbReference>
<dbReference type="Proteomes" id="UP000430692">
    <property type="component" value="Unassembled WGS sequence"/>
</dbReference>
<dbReference type="InterPro" id="IPR000847">
    <property type="entry name" value="LysR_HTH_N"/>
</dbReference>
<evidence type="ECO:0000259" key="5">
    <source>
        <dbReference type="PROSITE" id="PS50931"/>
    </source>
</evidence>
<comment type="caution">
    <text evidence="6">The sequence shown here is derived from an EMBL/GenBank/DDBJ whole genome shotgun (WGS) entry which is preliminary data.</text>
</comment>
<evidence type="ECO:0000313" key="6">
    <source>
        <dbReference type="EMBL" id="MXQ52644.1"/>
    </source>
</evidence>
<protein>
    <submittedName>
        <fullName evidence="6">LysR family transcriptional regulator</fullName>
    </submittedName>
</protein>
<evidence type="ECO:0000313" key="7">
    <source>
        <dbReference type="Proteomes" id="UP000430692"/>
    </source>
</evidence>
<dbReference type="CDD" id="cd05466">
    <property type="entry name" value="PBP2_LTTR_substrate"/>
    <property type="match status" value="1"/>
</dbReference>
<dbReference type="GO" id="GO:0000976">
    <property type="term" value="F:transcription cis-regulatory region binding"/>
    <property type="evidence" value="ECO:0007669"/>
    <property type="project" value="TreeGrafter"/>
</dbReference>
<evidence type="ECO:0000256" key="1">
    <source>
        <dbReference type="ARBA" id="ARBA00009437"/>
    </source>
</evidence>
<dbReference type="PROSITE" id="PS50931">
    <property type="entry name" value="HTH_LYSR"/>
    <property type="match status" value="1"/>
</dbReference>
<comment type="similarity">
    <text evidence="1">Belongs to the LysR transcriptional regulatory family.</text>
</comment>
<evidence type="ECO:0000256" key="4">
    <source>
        <dbReference type="ARBA" id="ARBA00023163"/>
    </source>
</evidence>
<sequence>MLTMNQLKYFVTTVQLGSINKAAKVLYISQPALTKQIIKLEEQINCKLMERTYRGIELTEAGRYLYNQATMILDKLKETENHLHSFQHKKTVRIGALPSIANYFLPDFLQNKKLSFIPKVLVQDLTQMLANSVEEGKIDMAIVQDFDETLSLNVFHLFTERYVLALPKNHRLSNLEPIHFHDFISYPIYMWHDPSDLRQSLRILCNYYKKEAVFIDVPWNESLLAHILQKKGITFIPEIVSKHLKTDELEIKSIKPSSFGRKIQVIYKKEKKDIVSKIFTEPNIFDTMSVQSYFPF</sequence>
<dbReference type="FunFam" id="1.10.10.10:FF:000001">
    <property type="entry name" value="LysR family transcriptional regulator"/>
    <property type="match status" value="1"/>
</dbReference>
<name>A0A6I4VVU4_9BACL</name>
<dbReference type="InterPro" id="IPR036390">
    <property type="entry name" value="WH_DNA-bd_sf"/>
</dbReference>
<accession>A0A6I4VVU4</accession>
<gene>
    <name evidence="6" type="ORF">GSM42_02535</name>
</gene>
<keyword evidence="4" id="KW-0804">Transcription</keyword>
<dbReference type="GO" id="GO:0003700">
    <property type="term" value="F:DNA-binding transcription factor activity"/>
    <property type="evidence" value="ECO:0007669"/>
    <property type="project" value="InterPro"/>
</dbReference>
<dbReference type="PRINTS" id="PR00039">
    <property type="entry name" value="HTHLYSR"/>
</dbReference>
<dbReference type="AlphaFoldDB" id="A0A6I4VVU4"/>
<dbReference type="SUPFAM" id="SSF46785">
    <property type="entry name" value="Winged helix' DNA-binding domain"/>
    <property type="match status" value="1"/>
</dbReference>
<dbReference type="InterPro" id="IPR036388">
    <property type="entry name" value="WH-like_DNA-bd_sf"/>
</dbReference>
<dbReference type="InterPro" id="IPR005119">
    <property type="entry name" value="LysR_subst-bd"/>
</dbReference>
<keyword evidence="3" id="KW-0238">DNA-binding</keyword>
<dbReference type="EMBL" id="WUUL01000001">
    <property type="protein sequence ID" value="MXQ52644.1"/>
    <property type="molecule type" value="Genomic_DNA"/>
</dbReference>
<feature type="domain" description="HTH lysR-type" evidence="5">
    <location>
        <begin position="2"/>
        <end position="59"/>
    </location>
</feature>
<keyword evidence="7" id="KW-1185">Reference proteome</keyword>
<proteinExistence type="inferred from homology"/>
<evidence type="ECO:0000256" key="2">
    <source>
        <dbReference type="ARBA" id="ARBA00023015"/>
    </source>
</evidence>
<dbReference type="Gene3D" id="1.10.10.10">
    <property type="entry name" value="Winged helix-like DNA-binding domain superfamily/Winged helix DNA-binding domain"/>
    <property type="match status" value="1"/>
</dbReference>